<proteinExistence type="predicted"/>
<feature type="chain" id="PRO_5020353049" evidence="2">
    <location>
        <begin position="18"/>
        <end position="271"/>
    </location>
</feature>
<dbReference type="EMBL" id="NAJL01000006">
    <property type="protein sequence ID" value="TKA32044.1"/>
    <property type="molecule type" value="Genomic_DNA"/>
</dbReference>
<dbReference type="InterPro" id="IPR013320">
    <property type="entry name" value="ConA-like_dom_sf"/>
</dbReference>
<evidence type="ECO:0000256" key="1">
    <source>
        <dbReference type="PIRSR" id="PIRSR600250-50"/>
    </source>
</evidence>
<accession>A0A4U0UA36</accession>
<dbReference type="Gene3D" id="2.60.120.700">
    <property type="entry name" value="Peptidase G1"/>
    <property type="match status" value="1"/>
</dbReference>
<organism evidence="3 4">
    <name type="scientific">Salinomyces thailandicus</name>
    <dbReference type="NCBI Taxonomy" id="706561"/>
    <lineage>
        <taxon>Eukaryota</taxon>
        <taxon>Fungi</taxon>
        <taxon>Dikarya</taxon>
        <taxon>Ascomycota</taxon>
        <taxon>Pezizomycotina</taxon>
        <taxon>Dothideomycetes</taxon>
        <taxon>Dothideomycetidae</taxon>
        <taxon>Mycosphaerellales</taxon>
        <taxon>Teratosphaeriaceae</taxon>
        <taxon>Salinomyces</taxon>
    </lineage>
</organism>
<evidence type="ECO:0000256" key="2">
    <source>
        <dbReference type="SAM" id="SignalP"/>
    </source>
</evidence>
<reference evidence="3 4" key="1">
    <citation type="submission" date="2017-03" db="EMBL/GenBank/DDBJ databases">
        <title>Genomes of endolithic fungi from Antarctica.</title>
        <authorList>
            <person name="Coleine C."/>
            <person name="Masonjones S."/>
            <person name="Stajich J.E."/>
        </authorList>
    </citation>
    <scope>NUCLEOTIDE SEQUENCE [LARGE SCALE GENOMIC DNA]</scope>
    <source>
        <strain evidence="3 4">CCFEE 6315</strain>
    </source>
</reference>
<feature type="signal peptide" evidence="2">
    <location>
        <begin position="1"/>
        <end position="17"/>
    </location>
</feature>
<feature type="active site" description="Proton acceptor" evidence="1">
    <location>
        <position position="208"/>
    </location>
</feature>
<dbReference type="Pfam" id="PF01828">
    <property type="entry name" value="Peptidase_A4"/>
    <property type="match status" value="1"/>
</dbReference>
<protein>
    <submittedName>
        <fullName evidence="3">Uncharacterized protein</fullName>
    </submittedName>
</protein>
<dbReference type="InterPro" id="IPR000250">
    <property type="entry name" value="Peptidase_G1"/>
</dbReference>
<gene>
    <name evidence="3" type="ORF">B0A50_01290</name>
</gene>
<keyword evidence="4" id="KW-1185">Reference proteome</keyword>
<name>A0A4U0UA36_9PEZI</name>
<dbReference type="GO" id="GO:0006508">
    <property type="term" value="P:proteolysis"/>
    <property type="evidence" value="ECO:0007669"/>
    <property type="project" value="InterPro"/>
</dbReference>
<dbReference type="PANTHER" id="PTHR37536">
    <property type="entry name" value="PUTATIVE (AFU_ORTHOLOGUE AFUA_3G02970)-RELATED"/>
    <property type="match status" value="1"/>
</dbReference>
<keyword evidence="2" id="KW-0732">Signal</keyword>
<sequence length="271" mass="28744">MKLTSIVALLFAGTALAAPSKLAARRNERLRKRMESRKSNLPLAVNYTSMGDSIKSDNPGFVTYSSNWAGAVIVTTDVTEVTGTFTVPTAEIPSGGSDSTEYGAAAWVGIDGDTCETAILQTGVDFLIEGTETEYAAWYEWYPDYSYDFDNFDVSPGDVITATVKATSKTAGTATIENQSTGDSVTHTFSDEASLGSLCLTNAEWIVEDFESDSQLIPFADFGTVTFTDASYTADGDASSPSGATIFDVEQDGEVVTSCSASSSEVACTYE</sequence>
<comment type="caution">
    <text evidence="3">The sequence shown here is derived from an EMBL/GenBank/DDBJ whole genome shotgun (WGS) entry which is preliminary data.</text>
</comment>
<dbReference type="Proteomes" id="UP000308549">
    <property type="component" value="Unassembled WGS sequence"/>
</dbReference>
<dbReference type="OrthoDB" id="2862635at2759"/>
<dbReference type="InterPro" id="IPR038656">
    <property type="entry name" value="Peptidase_G1_sf"/>
</dbReference>
<dbReference type="AlphaFoldDB" id="A0A4U0UA36"/>
<dbReference type="CDD" id="cd13426">
    <property type="entry name" value="Peptidase_G1"/>
    <property type="match status" value="1"/>
</dbReference>
<evidence type="ECO:0000313" key="3">
    <source>
        <dbReference type="EMBL" id="TKA32044.1"/>
    </source>
</evidence>
<dbReference type="PANTHER" id="PTHR37536:SF1">
    <property type="entry name" value="ASPERGILLOPEPSIN, PUTAITVE (AFU_ORTHOLOGUE AFUA_7G01200)"/>
    <property type="match status" value="1"/>
</dbReference>
<evidence type="ECO:0000313" key="4">
    <source>
        <dbReference type="Proteomes" id="UP000308549"/>
    </source>
</evidence>
<dbReference type="PRINTS" id="PR00977">
    <property type="entry name" value="SCYTLDPTASE"/>
</dbReference>
<dbReference type="GO" id="GO:0070007">
    <property type="term" value="F:glutamic-type endopeptidase activity"/>
    <property type="evidence" value="ECO:0007669"/>
    <property type="project" value="InterPro"/>
</dbReference>
<dbReference type="SUPFAM" id="SSF49899">
    <property type="entry name" value="Concanavalin A-like lectins/glucanases"/>
    <property type="match status" value="1"/>
</dbReference>